<comment type="caution">
    <text evidence="2">The sequence shown here is derived from an EMBL/GenBank/DDBJ whole genome shotgun (WGS) entry which is preliminary data.</text>
</comment>
<reference evidence="2 3" key="1">
    <citation type="submission" date="2020-02" db="EMBL/GenBank/DDBJ databases">
        <authorList>
            <person name="Ma Q."/>
            <person name="Huang Y."/>
            <person name="Song X."/>
            <person name="Pei D."/>
        </authorList>
    </citation>
    <scope>NUCLEOTIDE SEQUENCE [LARGE SCALE GENOMIC DNA]</scope>
    <source>
        <strain evidence="2">Sxm20200214</strain>
        <tissue evidence="2">Leaf</tissue>
    </source>
</reference>
<organism evidence="2 3">
    <name type="scientific">Brassica carinata</name>
    <name type="common">Ethiopian mustard</name>
    <name type="synonym">Abyssinian cabbage</name>
    <dbReference type="NCBI Taxonomy" id="52824"/>
    <lineage>
        <taxon>Eukaryota</taxon>
        <taxon>Viridiplantae</taxon>
        <taxon>Streptophyta</taxon>
        <taxon>Embryophyta</taxon>
        <taxon>Tracheophyta</taxon>
        <taxon>Spermatophyta</taxon>
        <taxon>Magnoliopsida</taxon>
        <taxon>eudicotyledons</taxon>
        <taxon>Gunneridae</taxon>
        <taxon>Pentapetalae</taxon>
        <taxon>rosids</taxon>
        <taxon>malvids</taxon>
        <taxon>Brassicales</taxon>
        <taxon>Brassicaceae</taxon>
        <taxon>Brassiceae</taxon>
        <taxon>Brassica</taxon>
    </lineage>
</organism>
<dbReference type="InterPro" id="IPR052929">
    <property type="entry name" value="RNase_H-like_EbsB-rel"/>
</dbReference>
<dbReference type="EMBL" id="JAAMPC010000004">
    <property type="protein sequence ID" value="KAG2317612.1"/>
    <property type="molecule type" value="Genomic_DNA"/>
</dbReference>
<name>A0A8X7VUT8_BRACI</name>
<dbReference type="InterPro" id="IPR002156">
    <property type="entry name" value="RNaseH_domain"/>
</dbReference>
<accession>A0A8X7VUT8</accession>
<keyword evidence="3" id="KW-1185">Reference proteome</keyword>
<evidence type="ECO:0000313" key="3">
    <source>
        <dbReference type="Proteomes" id="UP000886595"/>
    </source>
</evidence>
<dbReference type="CDD" id="cd06222">
    <property type="entry name" value="RNase_H_like"/>
    <property type="match status" value="1"/>
</dbReference>
<protein>
    <recommendedName>
        <fullName evidence="1">RNase H type-1 domain-containing protein</fullName>
    </recommendedName>
</protein>
<dbReference type="OrthoDB" id="1750965at2759"/>
<dbReference type="InterPro" id="IPR044730">
    <property type="entry name" value="RNase_H-like_dom_plant"/>
</dbReference>
<dbReference type="AlphaFoldDB" id="A0A8X7VUT8"/>
<proteinExistence type="predicted"/>
<dbReference type="GO" id="GO:0004523">
    <property type="term" value="F:RNA-DNA hybrid ribonuclease activity"/>
    <property type="evidence" value="ECO:0007669"/>
    <property type="project" value="InterPro"/>
</dbReference>
<evidence type="ECO:0000259" key="1">
    <source>
        <dbReference type="Pfam" id="PF13456"/>
    </source>
</evidence>
<dbReference type="GO" id="GO:0003676">
    <property type="term" value="F:nucleic acid binding"/>
    <property type="evidence" value="ECO:0007669"/>
    <property type="project" value="InterPro"/>
</dbReference>
<feature type="domain" description="RNase H type-1" evidence="1">
    <location>
        <begin position="43"/>
        <end position="114"/>
    </location>
</feature>
<sequence length="114" mass="12665">MLMTGFVHHVTNLPNDTSVGSGLSFSSNDTHFWSRPSAGWYKCNVSYNVLTGRVVAGWIVHDHLGCFRFWRSAILGESISVTEAEAKAILMAVQSTRFMGYENVIFESDCNSLV</sequence>
<dbReference type="PANTHER" id="PTHR47074:SF48">
    <property type="entry name" value="POLYNUCLEOTIDYL TRANSFERASE, RIBONUCLEASE H-LIKE SUPERFAMILY PROTEIN"/>
    <property type="match status" value="1"/>
</dbReference>
<dbReference type="PANTHER" id="PTHR47074">
    <property type="entry name" value="BNAC02G40300D PROTEIN"/>
    <property type="match status" value="1"/>
</dbReference>
<dbReference type="Pfam" id="PF13456">
    <property type="entry name" value="RVT_3"/>
    <property type="match status" value="1"/>
</dbReference>
<dbReference type="Proteomes" id="UP000886595">
    <property type="component" value="Unassembled WGS sequence"/>
</dbReference>
<evidence type="ECO:0000313" key="2">
    <source>
        <dbReference type="EMBL" id="KAG2317612.1"/>
    </source>
</evidence>
<gene>
    <name evidence="2" type="ORF">Bca52824_020734</name>
</gene>